<gene>
    <name evidence="7" type="ORF">A3224_09870</name>
</gene>
<dbReference type="STRING" id="252514.A3224_09870"/>
<evidence type="ECO:0000256" key="5">
    <source>
        <dbReference type="SAM" id="Phobius"/>
    </source>
</evidence>
<keyword evidence="4 5" id="KW-0472">Membrane</keyword>
<dbReference type="Pfam" id="PF04357">
    <property type="entry name" value="TamB"/>
    <property type="match status" value="1"/>
</dbReference>
<keyword evidence="8" id="KW-1185">Reference proteome</keyword>
<evidence type="ECO:0000259" key="6">
    <source>
        <dbReference type="Pfam" id="PF04357"/>
    </source>
</evidence>
<dbReference type="KEGG" id="mthd:A3224_09870"/>
<accession>A0A143HMW3</accession>
<dbReference type="GeneID" id="76608356"/>
<protein>
    <recommendedName>
        <fullName evidence="6">Translocation and assembly module TamB C-terminal domain-containing protein</fullName>
    </recommendedName>
</protein>
<dbReference type="GO" id="GO:0009306">
    <property type="term" value="P:protein secretion"/>
    <property type="evidence" value="ECO:0007669"/>
    <property type="project" value="InterPro"/>
</dbReference>
<comment type="subcellular location">
    <subcellularLocation>
        <location evidence="1">Membrane</location>
        <topology evidence="1">Single-pass membrane protein</topology>
    </subcellularLocation>
</comment>
<feature type="domain" description="Translocation and assembly module TamB C-terminal" evidence="6">
    <location>
        <begin position="992"/>
        <end position="1335"/>
    </location>
</feature>
<organism evidence="7 8">
    <name type="scientific">Microbulbifer thermotolerans</name>
    <dbReference type="NCBI Taxonomy" id="252514"/>
    <lineage>
        <taxon>Bacteria</taxon>
        <taxon>Pseudomonadati</taxon>
        <taxon>Pseudomonadota</taxon>
        <taxon>Gammaproteobacteria</taxon>
        <taxon>Cellvibrionales</taxon>
        <taxon>Microbulbiferaceae</taxon>
        <taxon>Microbulbifer</taxon>
    </lineage>
</organism>
<feature type="transmembrane region" description="Helical" evidence="5">
    <location>
        <begin position="30"/>
        <end position="49"/>
    </location>
</feature>
<reference evidence="8" key="1">
    <citation type="submission" date="2016-03" db="EMBL/GenBank/DDBJ databases">
        <authorList>
            <person name="Lee Y.-S."/>
            <person name="Choi Y.-L."/>
        </authorList>
    </citation>
    <scope>NUCLEOTIDE SEQUENCE [LARGE SCALE GENOMIC DNA]</scope>
    <source>
        <strain evidence="8">DAU221</strain>
    </source>
</reference>
<evidence type="ECO:0000313" key="7">
    <source>
        <dbReference type="EMBL" id="AMX02847.1"/>
    </source>
</evidence>
<evidence type="ECO:0000313" key="8">
    <source>
        <dbReference type="Proteomes" id="UP000076077"/>
    </source>
</evidence>
<dbReference type="OrthoDB" id="7784409at2"/>
<name>A0A143HMW3_MICTH</name>
<dbReference type="Proteomes" id="UP000076077">
    <property type="component" value="Chromosome"/>
</dbReference>
<dbReference type="GO" id="GO:0005886">
    <property type="term" value="C:plasma membrane"/>
    <property type="evidence" value="ECO:0007669"/>
    <property type="project" value="InterPro"/>
</dbReference>
<sequence length="1335" mass="142744">MKAVMALLAGYTRAMGILLKCLWQAFSGRVSLLFSLVVLAGFSLFYLLGTESGRVTLTRGAIYAAQQWHPQLHIDAGAISSGHLGQWSFSRLKIDHDSDTLAQARALALDIDLGGLLRGRIDIAALDAAELTFDIDLLNTLLAAHPQEENTEPSRTPLSVPAVRLGALNVDRLQLIDSRMPELPVVSVSASGRYRWLREPARLSLEVREHKGGGLRLSLTGRETQPGRYRLAFSASEGAGGFAGKQLQLPEGQALDVDGSVSLRQLDGRLLADIETFSLPLVNHHFALSGDVEILFSPWQISTQALLLEVDDSRHRIAGSISADKVDAEIKFQRLPVAISQPWQHYLVGGSLSADLSVRGSMPLPSISGILDLDSHFRARAEDQPQPLHLQAKVQTRDKIIHLDTATLDYAEATIGAAGQVDLGGETLDLQGTIQRLTLDELRALLAVLPGTDGVAIPEDLDGALERLQIAAKGPWKNPALSGRLAATPAYRQMRGHLSAAVSGDLEALKLSEFHFLSDTVQITADGVIAIADKSLQLALAVKGRDFRPARELQLAAAEGISVDLDTALEISGPWANPHLEARLNSDGQYQNYRYKLSGAAAGNPEALTFERLRLELAAGSGYSGFELRDWAGEQGPASALPTGPEKLTEADMAARQYRGATAVLVEEAIQSARAGNAWLEVNGVLDIGQAHASGQVSGHNIPLSLAELAGVALPASLVGDISLDGRFSGPFDQPQASVKLFALGEFRNAPWQLQGDLRYASARLDLAGLELLWAERNRLSVHGKLNAEQLDLTIRGQAALADLNLGLPAELAENGLMTLSATAAGSPRQPQLNGELSISGGAGTAGAAPLSAQLHWHSEGRNLSLSLLASQGSRSAVDAQARMALAPILEQLFAERVPGAETVPLPLWLESSGSADLSVVAEFIDPEIHALRGALNFSVIADGDFASPKLNGHITVDNGGYEHRPSSTRLRDIDMAVNLTPAEWRIASASAQAGDKGRLSLAGALTFPSQMPPSFNFELRADEAYLLNSPAVRGAVSGNLALTGTTGDAMLNGSLTLEPFSVQIEQLIGGSVPEIEVVEVDEDGPETEQASPLLRNIALDVAVDLDKQSFIRGLGLDSQLRGQVKIGGTAASPDASGELNIVRGSFDLLGKKFELEEGQVRFENNIAAIYVTGLYEYSDGEITAEISGTTDDLDVTFSSTPEAAQDEIFAQLLFGKSLSDISPLQAVRLVGVVRSLQSGGASFNPMAKTRELLGVDTLDIEQEATDEGDQYALSLGKYITNRIYIELQRSTDPLNPWQAEMQVELRRKLNLEIQSADEGDSGGGSVELQWKKDY</sequence>
<dbReference type="EMBL" id="CP014864">
    <property type="protein sequence ID" value="AMX02847.1"/>
    <property type="molecule type" value="Genomic_DNA"/>
</dbReference>
<evidence type="ECO:0000256" key="4">
    <source>
        <dbReference type="ARBA" id="ARBA00023136"/>
    </source>
</evidence>
<dbReference type="InterPro" id="IPR007452">
    <property type="entry name" value="TamB_C"/>
</dbReference>
<evidence type="ECO:0000256" key="3">
    <source>
        <dbReference type="ARBA" id="ARBA00022989"/>
    </source>
</evidence>
<dbReference type="RefSeq" id="WP_067153934.1">
    <property type="nucleotide sequence ID" value="NZ_CP014864.1"/>
</dbReference>
<dbReference type="PANTHER" id="PTHR36985:SF1">
    <property type="entry name" value="TRANSLOCATION AND ASSEMBLY MODULE SUBUNIT TAMB"/>
    <property type="match status" value="1"/>
</dbReference>
<keyword evidence="3 5" id="KW-1133">Transmembrane helix</keyword>
<proteinExistence type="predicted"/>
<evidence type="ECO:0000256" key="1">
    <source>
        <dbReference type="ARBA" id="ARBA00004167"/>
    </source>
</evidence>
<keyword evidence="2 5" id="KW-0812">Transmembrane</keyword>
<dbReference type="PANTHER" id="PTHR36985">
    <property type="entry name" value="TRANSLOCATION AND ASSEMBLY MODULE SUBUNIT TAMB"/>
    <property type="match status" value="1"/>
</dbReference>
<evidence type="ECO:0000256" key="2">
    <source>
        <dbReference type="ARBA" id="ARBA00022692"/>
    </source>
</evidence>